<dbReference type="EMBL" id="JAHRIQ010003730">
    <property type="protein sequence ID" value="MEQ2222589.1"/>
    <property type="molecule type" value="Genomic_DNA"/>
</dbReference>
<evidence type="ECO:0000256" key="7">
    <source>
        <dbReference type="ARBA" id="ARBA00022692"/>
    </source>
</evidence>
<feature type="transmembrane region" description="Helical" evidence="17">
    <location>
        <begin position="196"/>
        <end position="220"/>
    </location>
</feature>
<keyword evidence="13" id="KW-0325">Glycoprotein</keyword>
<dbReference type="PROSITE" id="PS00237">
    <property type="entry name" value="G_PROTEIN_RECEP_F1_1"/>
    <property type="match status" value="1"/>
</dbReference>
<comment type="subcellular location">
    <subcellularLocation>
        <location evidence="1">Cell membrane</location>
        <topology evidence="1">Multi-pass membrane protein</topology>
    </subcellularLocation>
</comment>
<evidence type="ECO:0000256" key="2">
    <source>
        <dbReference type="ARBA" id="ARBA00020038"/>
    </source>
</evidence>
<evidence type="ECO:0000256" key="11">
    <source>
        <dbReference type="ARBA" id="ARBA00023157"/>
    </source>
</evidence>
<dbReference type="PRINTS" id="PR00657">
    <property type="entry name" value="CCCHEMOKINER"/>
</dbReference>
<keyword evidence="4" id="KW-0145">Chemotaxis</keyword>
<evidence type="ECO:0000256" key="3">
    <source>
        <dbReference type="ARBA" id="ARBA00022475"/>
    </source>
</evidence>
<keyword evidence="14 16" id="KW-0807">Transducer</keyword>
<comment type="caution">
    <text evidence="19">The sequence shown here is derived from an EMBL/GenBank/DDBJ whole genome shotgun (WGS) entry which is preliminary data.</text>
</comment>
<dbReference type="PANTHER" id="PTHR10489:SF671">
    <property type="entry name" value="C-X-C CHEMOKINE RECEPTOR TYPE 3"/>
    <property type="match status" value="1"/>
</dbReference>
<evidence type="ECO:0000256" key="14">
    <source>
        <dbReference type="ARBA" id="ARBA00023224"/>
    </source>
</evidence>
<feature type="transmembrane region" description="Helical" evidence="17">
    <location>
        <begin position="158"/>
        <end position="184"/>
    </location>
</feature>
<reference evidence="19 20" key="1">
    <citation type="submission" date="2021-06" db="EMBL/GenBank/DDBJ databases">
        <authorList>
            <person name="Palmer J.M."/>
        </authorList>
    </citation>
    <scope>NUCLEOTIDE SEQUENCE [LARGE SCALE GENOMIC DNA]</scope>
    <source>
        <strain evidence="20">if_2019</strain>
        <tissue evidence="19">Muscle</tissue>
    </source>
</reference>
<dbReference type="PROSITE" id="PS50262">
    <property type="entry name" value="G_PROTEIN_RECEP_F1_2"/>
    <property type="match status" value="1"/>
</dbReference>
<evidence type="ECO:0000256" key="12">
    <source>
        <dbReference type="ARBA" id="ARBA00023170"/>
    </source>
</evidence>
<evidence type="ECO:0000256" key="13">
    <source>
        <dbReference type="ARBA" id="ARBA00023180"/>
    </source>
</evidence>
<dbReference type="PRINTS" id="PR00237">
    <property type="entry name" value="GPCRRHODOPSN"/>
</dbReference>
<evidence type="ECO:0000256" key="15">
    <source>
        <dbReference type="ARBA" id="ARBA00030908"/>
    </source>
</evidence>
<sequence>QLGIISVLCAVCCVFIWSIRPNNNCLICMMEAAVKSSDEHPWWKDLVDDLSENYDNYSFYEDNSYEEGDVCDLTTGMNFEAMFIPVLYSVVFIVGILGNGLLIAVLIKTRKTWNVTDTFILHLALADVLLLMTLPLWVTQSASMVGWSFGTPLCKITGAIFTISLYCGIFLLACISVDRYLFIVHSTKMYTRRKPWVVQASCFVVWFVSLILSIPDWYFLEAVEDVRRSRTECVHNYFKLSPEYFYVLRMAARWLYHSMGFLLPSFVLIFCYSSIMWQLGCVHLQKQRAFKVIIAVVAVFFLCWTPLNVTLIVDTIHQNSSGGTACGTITSLHKARLVTESLGYLHCSVSPILYAFVGVKFQHHLLNILRSMGCQLKTSVKSESYAWRSSIWSESADTSNSIAI</sequence>
<organism evidence="19 20">
    <name type="scientific">Ilyodon furcidens</name>
    <name type="common">goldbreast splitfin</name>
    <dbReference type="NCBI Taxonomy" id="33524"/>
    <lineage>
        <taxon>Eukaryota</taxon>
        <taxon>Metazoa</taxon>
        <taxon>Chordata</taxon>
        <taxon>Craniata</taxon>
        <taxon>Vertebrata</taxon>
        <taxon>Euteleostomi</taxon>
        <taxon>Actinopterygii</taxon>
        <taxon>Neopterygii</taxon>
        <taxon>Teleostei</taxon>
        <taxon>Neoteleostei</taxon>
        <taxon>Acanthomorphata</taxon>
        <taxon>Ovalentaria</taxon>
        <taxon>Atherinomorphae</taxon>
        <taxon>Cyprinodontiformes</taxon>
        <taxon>Goodeidae</taxon>
        <taxon>Ilyodon</taxon>
    </lineage>
</organism>
<gene>
    <name evidence="19" type="ORF">ILYODFUR_027881</name>
</gene>
<dbReference type="InterPro" id="IPR004070">
    <property type="entry name" value="Chemokine_CXCR3"/>
</dbReference>
<evidence type="ECO:0000259" key="18">
    <source>
        <dbReference type="PROSITE" id="PS50262"/>
    </source>
</evidence>
<dbReference type="Pfam" id="PF00001">
    <property type="entry name" value="7tm_1"/>
    <property type="match status" value="1"/>
</dbReference>
<evidence type="ECO:0000256" key="9">
    <source>
        <dbReference type="ARBA" id="ARBA00023040"/>
    </source>
</evidence>
<feature type="transmembrane region" description="Helical" evidence="17">
    <location>
        <begin position="119"/>
        <end position="138"/>
    </location>
</feature>
<evidence type="ECO:0000256" key="10">
    <source>
        <dbReference type="ARBA" id="ARBA00023136"/>
    </source>
</evidence>
<dbReference type="PRINTS" id="PR01532">
    <property type="entry name" value="CXCCHMKINER3"/>
</dbReference>
<keyword evidence="20" id="KW-1185">Reference proteome</keyword>
<dbReference type="PANTHER" id="PTHR10489">
    <property type="entry name" value="CELL ADHESION MOLECULE"/>
    <property type="match status" value="1"/>
</dbReference>
<evidence type="ECO:0000256" key="16">
    <source>
        <dbReference type="RuleBase" id="RU000688"/>
    </source>
</evidence>
<keyword evidence="11" id="KW-1015">Disulfide bond</keyword>
<evidence type="ECO:0000313" key="20">
    <source>
        <dbReference type="Proteomes" id="UP001482620"/>
    </source>
</evidence>
<feature type="non-terminal residue" evidence="19">
    <location>
        <position position="1"/>
    </location>
</feature>
<accession>A0ABV0SPU2</accession>
<protein>
    <recommendedName>
        <fullName evidence="2">C-X-C chemokine receptor type 3</fullName>
    </recommendedName>
    <alternativeName>
        <fullName evidence="15">Interferon-inducible protein 10 receptor</fullName>
    </alternativeName>
</protein>
<keyword evidence="9 16" id="KW-0297">G-protein coupled receptor</keyword>
<keyword evidence="10 17" id="KW-0472">Membrane</keyword>
<comment type="similarity">
    <text evidence="16">Belongs to the G-protein coupled receptor 1 family.</text>
</comment>
<feature type="transmembrane region" description="Helical" evidence="17">
    <location>
        <begin position="289"/>
        <end position="307"/>
    </location>
</feature>
<dbReference type="Gene3D" id="1.20.1070.10">
    <property type="entry name" value="Rhodopsin 7-helix transmembrane proteins"/>
    <property type="match status" value="1"/>
</dbReference>
<dbReference type="InterPro" id="IPR050119">
    <property type="entry name" value="CCR1-9-like"/>
</dbReference>
<feature type="transmembrane region" description="Helical" evidence="17">
    <location>
        <begin position="86"/>
        <end position="107"/>
    </location>
</feature>
<name>A0ABV0SPU2_9TELE</name>
<dbReference type="InterPro" id="IPR017452">
    <property type="entry name" value="GPCR_Rhodpsn_7TM"/>
</dbReference>
<evidence type="ECO:0000256" key="8">
    <source>
        <dbReference type="ARBA" id="ARBA00022989"/>
    </source>
</evidence>
<keyword evidence="3" id="KW-1003">Cell membrane</keyword>
<feature type="domain" description="G-protein coupled receptors family 1 profile" evidence="18">
    <location>
        <begin position="98"/>
        <end position="354"/>
    </location>
</feature>
<evidence type="ECO:0000256" key="4">
    <source>
        <dbReference type="ARBA" id="ARBA00022500"/>
    </source>
</evidence>
<keyword evidence="6" id="KW-0037">Angiogenesis</keyword>
<dbReference type="Proteomes" id="UP001482620">
    <property type="component" value="Unassembled WGS sequence"/>
</dbReference>
<feature type="transmembrane region" description="Helical" evidence="17">
    <location>
        <begin position="254"/>
        <end position="277"/>
    </location>
</feature>
<dbReference type="SUPFAM" id="SSF81321">
    <property type="entry name" value="Family A G protein-coupled receptor-like"/>
    <property type="match status" value="1"/>
</dbReference>
<evidence type="ECO:0000256" key="1">
    <source>
        <dbReference type="ARBA" id="ARBA00004651"/>
    </source>
</evidence>
<evidence type="ECO:0000256" key="6">
    <source>
        <dbReference type="ARBA" id="ARBA00022657"/>
    </source>
</evidence>
<keyword evidence="7 16" id="KW-0812">Transmembrane</keyword>
<dbReference type="InterPro" id="IPR000355">
    <property type="entry name" value="Chemokine_rcpt"/>
</dbReference>
<keyword evidence="8 17" id="KW-1133">Transmembrane helix</keyword>
<keyword evidence="5" id="KW-0765">Sulfation</keyword>
<keyword evidence="12 16" id="KW-0675">Receptor</keyword>
<evidence type="ECO:0000256" key="5">
    <source>
        <dbReference type="ARBA" id="ARBA00022641"/>
    </source>
</evidence>
<evidence type="ECO:0000256" key="17">
    <source>
        <dbReference type="SAM" id="Phobius"/>
    </source>
</evidence>
<proteinExistence type="inferred from homology"/>
<evidence type="ECO:0000313" key="19">
    <source>
        <dbReference type="EMBL" id="MEQ2222589.1"/>
    </source>
</evidence>
<dbReference type="InterPro" id="IPR000276">
    <property type="entry name" value="GPCR_Rhodpsn"/>
</dbReference>